<sequence>MQLLKKLFGPKLDGMALAKSQELKEYSQIGLLAEFVQPRPLHDVMQQRAWSRVLPKPYMEMLALFQKQGWLTAHGEQYQVTEAGRPFVLIYQERMEAEKQAALEGVRKALAQMMTSEALTIRRRYENRTPLGKADWTGPEPQMNHSAVTRRIFFLEHWLLDGLSEETVKWLKLYAAEQHLWGVHWRLSPDQIPPHVAQELARPDMDAVEAAYWRAHAIALYVDNQETWQRVKGGDHVRRLEIVGPDDEYTCEYCRQYLGKQFLITRVPELPHRECTSPFGCRCRYEPVLEALEEIPLTAG</sequence>
<dbReference type="EMBL" id="DSMG01000038">
    <property type="protein sequence ID" value="HDX30438.1"/>
    <property type="molecule type" value="Genomic_DNA"/>
</dbReference>
<protein>
    <submittedName>
        <fullName evidence="1">Uncharacterized protein</fullName>
    </submittedName>
</protein>
<accession>A0A7C1FMJ1</accession>
<gene>
    <name evidence="1" type="ORF">ENQ20_02980</name>
</gene>
<dbReference type="AlphaFoldDB" id="A0A7C1FMJ1"/>
<organism evidence="1">
    <name type="scientific">Caldilinea aerophila</name>
    <dbReference type="NCBI Taxonomy" id="133453"/>
    <lineage>
        <taxon>Bacteria</taxon>
        <taxon>Bacillati</taxon>
        <taxon>Chloroflexota</taxon>
        <taxon>Caldilineae</taxon>
        <taxon>Caldilineales</taxon>
        <taxon>Caldilineaceae</taxon>
        <taxon>Caldilinea</taxon>
    </lineage>
</organism>
<reference evidence="1" key="1">
    <citation type="journal article" date="2020" name="mSystems">
        <title>Genome- and Community-Level Interaction Insights into Carbon Utilization and Element Cycling Functions of Hydrothermarchaeota in Hydrothermal Sediment.</title>
        <authorList>
            <person name="Zhou Z."/>
            <person name="Liu Y."/>
            <person name="Xu W."/>
            <person name="Pan J."/>
            <person name="Luo Z.H."/>
            <person name="Li M."/>
        </authorList>
    </citation>
    <scope>NUCLEOTIDE SEQUENCE [LARGE SCALE GENOMIC DNA]</scope>
    <source>
        <strain evidence="1">SpSt-289</strain>
    </source>
</reference>
<comment type="caution">
    <text evidence="1">The sequence shown here is derived from an EMBL/GenBank/DDBJ whole genome shotgun (WGS) entry which is preliminary data.</text>
</comment>
<name>A0A7C1FMJ1_9CHLR</name>
<proteinExistence type="predicted"/>
<evidence type="ECO:0000313" key="1">
    <source>
        <dbReference type="EMBL" id="HDX30438.1"/>
    </source>
</evidence>